<feature type="compositionally biased region" description="Polar residues" evidence="6">
    <location>
        <begin position="156"/>
        <end position="174"/>
    </location>
</feature>
<evidence type="ECO:0000313" key="9">
    <source>
        <dbReference type="Proteomes" id="UP000078397"/>
    </source>
</evidence>
<feature type="compositionally biased region" description="Polar residues" evidence="6">
    <location>
        <begin position="274"/>
        <end position="294"/>
    </location>
</feature>
<gene>
    <name evidence="8" type="ORF">VFPPC_02348</name>
</gene>
<feature type="region of interest" description="Disordered" evidence="6">
    <location>
        <begin position="1024"/>
        <end position="1132"/>
    </location>
</feature>
<dbReference type="PANTHER" id="PTHR15598:SF5">
    <property type="entry name" value="ENHANCER OF MRNA-DECAPPING PROTEIN 4"/>
    <property type="match status" value="1"/>
</dbReference>
<sequence>MDLPPAPTPPVNSGGMPSNADRTANLLNLLKFSGGSGSSSSQQQQQQHQHPAQQQQQLHHQHHHAQQHQPEHHQHVQQPHYQHQPRQPSYSQAQYSSPPTRILQPAPAGADPTGLLAALMRGAHEADEETRQSAAATVAAAAAAAPVSSAPEHAQHTQPANSNPFANGSPSADTRSYLLNLLNRPKPSQTDQPMLTETSRSNGAASQSPEITTDSSRFFHQYQQQQPQPQPHLQQQQQEQQQAQPNAYQPQTQQHIQQQHPQRQSSESYSESYHQTSNPSSYAYQHQQSQDSPDVSALFQQLMGSLAQSSPQSYTSQPAANTAQPPFQILKTEQASPAGSQARAGSERSLLASPPEQIRHTANRTSSLHSHPSARHSAKQTPPTEFESLISVDKNKETVAEAVNDLADQADRDAQEALDRAEHDLASTDAVEDAVRQEPSSEQEWAGDAVHAAIVQSVEKQIVQSIKDGIDKDEAYHNAETSFINDASDSGNVTGENVRGVADSWESADLEETIEVEEKELPQVRVYKFPQEPWNSISLKEEIEETRPEFRDESIMDIARLKKEFDQIDRNLFTASQTYMTYGMSKQGGLRVIRQDDGKDAKVFTDTKDRIFNVAMSVTPPESGSVHREAIIGTGVGGAVYWVQIKDGEKDHIEDPHLEQYGFALPPISSPDGDAPGGLLKTRARASTAHPEFFAVGRGKSINFIWPAYILQNKLFKTGHDRVVDTEALLTQCSLKINTGKAGKDFTFSQDDSVVVSLDKSGRVKFWDVRSLTKVKEDSDYRYPLPAESSLEVKEPLMTLATTPDGEKAWPTSVLLLDRKKAYEQRGPLRYMVVGMKQNHTLQVWDLALGKAVQEFNLPHSKESDAVCSVMYHPASGMIVIGHPTRNSVYFAHFSAPKYSLENVSQVDYIEKLLQPLKPNEVCPIRKPSSTAIISGFREYSFANRGVLRSLDILYTPITKQASAQAGGHDAKDKDRTRFELYAMHSKGVACVLVKKSDLGGSENTLVLDAVKEGLVAVSDFNKPTAVDPSHGGNQAAKNAATRAPVKTSPSQQSTSVAQSDTTQRGSEAATPVKPKNEPKEAETPVQSSKEGQAEKPERKSRKKKGNAAAKEAEAAANGAANLPRAQHVGKADKTETAIAKTNTASAVTSGVTAESFDSAINTMQAKLTVAVSDTLKSSLKNLQGKIDEGARARDENFNQHQLKLLDMVSEVLNENTQKVLESLIHHQFTELLVPAIGEKATKAVSDVLQHKLQPNVASAVQKEIQNALPQALSRSLRSADFTTTIAERVGTSVNSTVQQEIVATLSQRLTPTFRNIAAQSAQQAAAEVHQQYNDKLEQMQSQHAADTGKIDQLLSYVTRLTDMVSTMAATQSSLQAEFLKLKQQPVHELPGASGAQGPSRDGGHGPQGMGHYGRYPNNGMQPGPNVPSSIGGFQQSQPRGHHHQQQQYAGSPEYMRSGPTMGSPQGPPSDMTFATKNTGVASGFANPNNEPSSVDQKIHDIEEAIKDGELQLAMFRWIEGLHQQEVFQRCLSLYPPSRFERLPLLLLLAVTATISNGLSVNNRLKQQIDWIEMAVRSFDQRVTGPEWDKQGPPEVLQHAAATMHRLIDQLGPLLAGYDSGYPVDPWLANVERSKMEGVIRSSEHVLQSLEILRATS</sequence>
<feature type="compositionally biased region" description="Polar residues" evidence="6">
    <location>
        <begin position="1473"/>
        <end position="1494"/>
    </location>
</feature>
<feature type="region of interest" description="Disordered" evidence="6">
    <location>
        <begin position="1389"/>
        <end position="1494"/>
    </location>
</feature>
<feature type="compositionally biased region" description="Polar residues" evidence="6">
    <location>
        <begin position="1427"/>
        <end position="1439"/>
    </location>
</feature>
<dbReference type="GO" id="GO:0000932">
    <property type="term" value="C:P-body"/>
    <property type="evidence" value="ECO:0007669"/>
    <property type="project" value="UniProtKB-SubCell"/>
</dbReference>
<evidence type="ECO:0000256" key="6">
    <source>
        <dbReference type="SAM" id="MobiDB-lite"/>
    </source>
</evidence>
<dbReference type="Gene3D" id="2.130.10.10">
    <property type="entry name" value="YVTN repeat-like/Quinoprotein amine dehydrogenase"/>
    <property type="match status" value="1"/>
</dbReference>
<evidence type="ECO:0000313" key="8">
    <source>
        <dbReference type="EMBL" id="OAQ69765.1"/>
    </source>
</evidence>
<dbReference type="GeneID" id="28846008"/>
<feature type="domain" description="EDC4-like protein pdc1 beta-propeller" evidence="7">
    <location>
        <begin position="549"/>
        <end position="915"/>
    </location>
</feature>
<keyword evidence="3" id="KW-0963">Cytoplasm</keyword>
<comment type="caution">
    <text evidence="8">The sequence shown here is derived from an EMBL/GenBank/DDBJ whole genome shotgun (WGS) entry which is preliminary data.</text>
</comment>
<evidence type="ECO:0000256" key="3">
    <source>
        <dbReference type="ARBA" id="ARBA00022490"/>
    </source>
</evidence>
<evidence type="ECO:0000259" key="7">
    <source>
        <dbReference type="Pfam" id="PF24106"/>
    </source>
</evidence>
<reference evidence="8 9" key="1">
    <citation type="journal article" date="2016" name="PLoS Pathog.">
        <title>Biosynthesis of antibiotic leucinostatins in bio-control fungus Purpureocillium lilacinum and their inhibition on phytophthora revealed by genome mining.</title>
        <authorList>
            <person name="Wang G."/>
            <person name="Liu Z."/>
            <person name="Lin R."/>
            <person name="Li E."/>
            <person name="Mao Z."/>
            <person name="Ling J."/>
            <person name="Yang Y."/>
            <person name="Yin W.B."/>
            <person name="Xie B."/>
        </authorList>
    </citation>
    <scope>NUCLEOTIDE SEQUENCE [LARGE SCALE GENOMIC DNA]</scope>
    <source>
        <strain evidence="8">170</strain>
    </source>
</reference>
<dbReference type="GO" id="GO:0031087">
    <property type="term" value="P:deadenylation-independent decapping of nuclear-transcribed mRNA"/>
    <property type="evidence" value="ECO:0007669"/>
    <property type="project" value="InterPro"/>
</dbReference>
<feature type="region of interest" description="Disordered" evidence="6">
    <location>
        <begin position="146"/>
        <end position="294"/>
    </location>
</feature>
<keyword evidence="5" id="KW-0677">Repeat</keyword>
<dbReference type="EMBL" id="LSBJ02000002">
    <property type="protein sequence ID" value="OAQ69765.1"/>
    <property type="molecule type" value="Genomic_DNA"/>
</dbReference>
<keyword evidence="4" id="KW-0853">WD repeat</keyword>
<feature type="compositionally biased region" description="Low complexity" evidence="6">
    <location>
        <begin position="1107"/>
        <end position="1122"/>
    </location>
</feature>
<feature type="compositionally biased region" description="Low complexity" evidence="6">
    <location>
        <begin position="76"/>
        <end position="99"/>
    </location>
</feature>
<name>A0A179FVT5_METCM</name>
<accession>A0A179FVT5</accession>
<dbReference type="RefSeq" id="XP_018146302.1">
    <property type="nucleotide sequence ID" value="XM_018282014.1"/>
</dbReference>
<proteinExistence type="inferred from homology"/>
<dbReference type="InterPro" id="IPR036322">
    <property type="entry name" value="WD40_repeat_dom_sf"/>
</dbReference>
<dbReference type="OrthoDB" id="21128at2759"/>
<dbReference type="InterPro" id="IPR055393">
    <property type="entry name" value="Beta-prop_EDC4L"/>
</dbReference>
<comment type="similarity">
    <text evidence="2">Belongs to the WD repeat EDC4 family.</text>
</comment>
<comment type="subcellular location">
    <subcellularLocation>
        <location evidence="1">Cytoplasm</location>
        <location evidence="1">P-body</location>
    </subcellularLocation>
</comment>
<keyword evidence="9" id="KW-1185">Reference proteome</keyword>
<evidence type="ECO:0000256" key="1">
    <source>
        <dbReference type="ARBA" id="ARBA00004201"/>
    </source>
</evidence>
<dbReference type="InterPro" id="IPR015943">
    <property type="entry name" value="WD40/YVTN_repeat-like_dom_sf"/>
</dbReference>
<dbReference type="Pfam" id="PF24106">
    <property type="entry name" value="Beta-prop_EDC4L"/>
    <property type="match status" value="1"/>
</dbReference>
<dbReference type="SUPFAM" id="SSF50978">
    <property type="entry name" value="WD40 repeat-like"/>
    <property type="match status" value="1"/>
</dbReference>
<evidence type="ECO:0000256" key="5">
    <source>
        <dbReference type="ARBA" id="ARBA00022737"/>
    </source>
</evidence>
<dbReference type="FunFam" id="2.130.10.10:FF:000817">
    <property type="entry name" value="WGS project CABT00000000 data, contig 2.15"/>
    <property type="match status" value="1"/>
</dbReference>
<feature type="compositionally biased region" description="Low complexity" evidence="6">
    <location>
        <begin position="38"/>
        <end position="58"/>
    </location>
</feature>
<feature type="region of interest" description="Disordered" evidence="6">
    <location>
        <begin position="1"/>
        <end position="110"/>
    </location>
</feature>
<organism evidence="8 9">
    <name type="scientific">Pochonia chlamydosporia 170</name>
    <dbReference type="NCBI Taxonomy" id="1380566"/>
    <lineage>
        <taxon>Eukaryota</taxon>
        <taxon>Fungi</taxon>
        <taxon>Dikarya</taxon>
        <taxon>Ascomycota</taxon>
        <taxon>Pezizomycotina</taxon>
        <taxon>Sordariomycetes</taxon>
        <taxon>Hypocreomycetidae</taxon>
        <taxon>Hypocreales</taxon>
        <taxon>Clavicipitaceae</taxon>
        <taxon>Pochonia</taxon>
    </lineage>
</organism>
<evidence type="ECO:0000256" key="2">
    <source>
        <dbReference type="ARBA" id="ARBA00009639"/>
    </source>
</evidence>
<dbReference type="InterPro" id="IPR045152">
    <property type="entry name" value="EDC4-like"/>
</dbReference>
<feature type="compositionally biased region" description="Polar residues" evidence="6">
    <location>
        <begin position="1048"/>
        <end position="1066"/>
    </location>
</feature>
<feature type="compositionally biased region" description="Polar residues" evidence="6">
    <location>
        <begin position="186"/>
        <end position="218"/>
    </location>
</feature>
<feature type="compositionally biased region" description="Pro residues" evidence="6">
    <location>
        <begin position="1"/>
        <end position="10"/>
    </location>
</feature>
<feature type="region of interest" description="Disordered" evidence="6">
    <location>
        <begin position="333"/>
        <end position="385"/>
    </location>
</feature>
<evidence type="ECO:0000256" key="4">
    <source>
        <dbReference type="ARBA" id="ARBA00022574"/>
    </source>
</evidence>
<dbReference type="PANTHER" id="PTHR15598">
    <property type="entry name" value="ENHANCER OF MRNA-DECAPPING PROTEIN 4"/>
    <property type="match status" value="1"/>
</dbReference>
<feature type="compositionally biased region" description="Low complexity" evidence="6">
    <location>
        <begin position="221"/>
        <end position="273"/>
    </location>
</feature>
<dbReference type="KEGG" id="pchm:VFPPC_02348"/>
<dbReference type="STRING" id="1380566.A0A179FVT5"/>
<protein>
    <submittedName>
        <fullName evidence="8">WD40 repeat-like-containing protein</fullName>
    </submittedName>
</protein>
<dbReference type="Proteomes" id="UP000078397">
    <property type="component" value="Unassembled WGS sequence"/>
</dbReference>